<evidence type="ECO:0000313" key="2">
    <source>
        <dbReference type="EMBL" id="GGE45785.1"/>
    </source>
</evidence>
<dbReference type="GO" id="GO:0032259">
    <property type="term" value="P:methylation"/>
    <property type="evidence" value="ECO:0007669"/>
    <property type="project" value="UniProtKB-KW"/>
</dbReference>
<dbReference type="Proteomes" id="UP000295684">
    <property type="component" value="Unassembled WGS sequence"/>
</dbReference>
<dbReference type="RefSeq" id="WP_132533088.1">
    <property type="nucleotide sequence ID" value="NZ_BMJO01000002.1"/>
</dbReference>
<protein>
    <submittedName>
        <fullName evidence="3">Methyltransferase family protein</fullName>
    </submittedName>
</protein>
<dbReference type="OrthoDB" id="9770553at2"/>
<comment type="caution">
    <text evidence="3">The sequence shown here is derived from an EMBL/GenBank/DDBJ whole genome shotgun (WGS) entry which is preliminary data.</text>
</comment>
<dbReference type="AlphaFoldDB" id="A0A4R2HEH1"/>
<gene>
    <name evidence="3" type="ORF">EV200_104431</name>
    <name evidence="2" type="ORF">GCM10011413_09930</name>
</gene>
<dbReference type="GO" id="GO:0008757">
    <property type="term" value="F:S-adenosylmethionine-dependent methyltransferase activity"/>
    <property type="evidence" value="ECO:0007669"/>
    <property type="project" value="InterPro"/>
</dbReference>
<dbReference type="InterPro" id="IPR029063">
    <property type="entry name" value="SAM-dependent_MTases_sf"/>
</dbReference>
<dbReference type="Gene3D" id="3.40.50.150">
    <property type="entry name" value="Vaccinia Virus protein VP39"/>
    <property type="match status" value="1"/>
</dbReference>
<dbReference type="Proteomes" id="UP000622648">
    <property type="component" value="Unassembled WGS sequence"/>
</dbReference>
<dbReference type="EMBL" id="BMJO01000002">
    <property type="protein sequence ID" value="GGE45785.1"/>
    <property type="molecule type" value="Genomic_DNA"/>
</dbReference>
<evidence type="ECO:0000259" key="1">
    <source>
        <dbReference type="Pfam" id="PF08241"/>
    </source>
</evidence>
<organism evidence="3 4">
    <name type="scientific">Pedobacter psychrotolerans</name>
    <dbReference type="NCBI Taxonomy" id="1843235"/>
    <lineage>
        <taxon>Bacteria</taxon>
        <taxon>Pseudomonadati</taxon>
        <taxon>Bacteroidota</taxon>
        <taxon>Sphingobacteriia</taxon>
        <taxon>Sphingobacteriales</taxon>
        <taxon>Sphingobacteriaceae</taxon>
        <taxon>Pedobacter</taxon>
    </lineage>
</organism>
<dbReference type="EMBL" id="SLWO01000004">
    <property type="protein sequence ID" value="TCO25393.1"/>
    <property type="molecule type" value="Genomic_DNA"/>
</dbReference>
<reference evidence="3 4" key="3">
    <citation type="submission" date="2019-03" db="EMBL/GenBank/DDBJ databases">
        <title>Genomic Encyclopedia of Type Strains, Phase IV (KMG-IV): sequencing the most valuable type-strain genomes for metagenomic binning, comparative biology and taxonomic classification.</title>
        <authorList>
            <person name="Goeker M."/>
        </authorList>
    </citation>
    <scope>NUCLEOTIDE SEQUENCE [LARGE SCALE GENOMIC DNA]</scope>
    <source>
        <strain evidence="3 4">DSM 103236</strain>
    </source>
</reference>
<evidence type="ECO:0000313" key="3">
    <source>
        <dbReference type="EMBL" id="TCO25393.1"/>
    </source>
</evidence>
<reference evidence="5" key="2">
    <citation type="journal article" date="2019" name="Int. J. Syst. Evol. Microbiol.">
        <title>The Global Catalogue of Microorganisms (GCM) 10K type strain sequencing project: providing services to taxonomists for standard genome sequencing and annotation.</title>
        <authorList>
            <consortium name="The Broad Institute Genomics Platform"/>
            <consortium name="The Broad Institute Genome Sequencing Center for Infectious Disease"/>
            <person name="Wu L."/>
            <person name="Ma J."/>
        </authorList>
    </citation>
    <scope>NUCLEOTIDE SEQUENCE [LARGE SCALE GENOMIC DNA]</scope>
    <source>
        <strain evidence="5">CGMCC 1.15644</strain>
    </source>
</reference>
<keyword evidence="5" id="KW-1185">Reference proteome</keyword>
<keyword evidence="3" id="KW-0808">Transferase</keyword>
<dbReference type="SUPFAM" id="SSF53335">
    <property type="entry name" value="S-adenosyl-L-methionine-dependent methyltransferases"/>
    <property type="match status" value="1"/>
</dbReference>
<evidence type="ECO:0000313" key="4">
    <source>
        <dbReference type="Proteomes" id="UP000295684"/>
    </source>
</evidence>
<reference evidence="2" key="1">
    <citation type="journal article" date="2014" name="Int. J. Syst. Evol. Microbiol.">
        <title>Complete genome of a new Firmicutes species belonging to the dominant human colonic microbiota ('Ruminococcus bicirculans') reveals two chromosomes and a selective capacity to utilize plant glucans.</title>
        <authorList>
            <consortium name="NISC Comparative Sequencing Program"/>
            <person name="Wegmann U."/>
            <person name="Louis P."/>
            <person name="Goesmann A."/>
            <person name="Henrissat B."/>
            <person name="Duncan S.H."/>
            <person name="Flint H.J."/>
        </authorList>
    </citation>
    <scope>NUCLEOTIDE SEQUENCE</scope>
    <source>
        <strain evidence="2">CGMCC 1.15644</strain>
    </source>
</reference>
<dbReference type="Pfam" id="PF08241">
    <property type="entry name" value="Methyltransf_11"/>
    <property type="match status" value="1"/>
</dbReference>
<sequence>MDKPIDYIKTSKQKPDFKNNSRRKKNPDIQQKNQNIIFKTIEELKLTDHSFVMEFDYQHIKHLPFLFRQVKGISYAGVSFSDKLMEEISSSQALKLNEGHAEFISTKEGEKLKFESNFFDCCFTVNTIYFWSDPVSTFKEIHRVLRPGGTFNLSFIEQKSGKDLPWTQTDFTFYTVNQLKTFYRTAGFGDLEVKQMTEEVMAQDGQKIVRPFVHIIGRK</sequence>
<dbReference type="InterPro" id="IPR013216">
    <property type="entry name" value="Methyltransf_11"/>
</dbReference>
<name>A0A4R2HEH1_9SPHI</name>
<evidence type="ECO:0000313" key="5">
    <source>
        <dbReference type="Proteomes" id="UP000622648"/>
    </source>
</evidence>
<reference evidence="2" key="4">
    <citation type="submission" date="2024-05" db="EMBL/GenBank/DDBJ databases">
        <authorList>
            <person name="Sun Q."/>
            <person name="Zhou Y."/>
        </authorList>
    </citation>
    <scope>NUCLEOTIDE SEQUENCE</scope>
    <source>
        <strain evidence="2">CGMCC 1.15644</strain>
    </source>
</reference>
<accession>A0A4R2HEH1</accession>
<keyword evidence="3" id="KW-0489">Methyltransferase</keyword>
<proteinExistence type="predicted"/>
<feature type="domain" description="Methyltransferase type 11" evidence="1">
    <location>
        <begin position="73"/>
        <end position="151"/>
    </location>
</feature>